<feature type="domain" description="SUEL-type lectin" evidence="2">
    <location>
        <begin position="1"/>
        <end position="53"/>
    </location>
</feature>
<dbReference type="CDD" id="cd22842">
    <property type="entry name" value="Gal_Rha_Lectin_BGal"/>
    <property type="match status" value="1"/>
</dbReference>
<dbReference type="AlphaFoldDB" id="A0A0J7YMR4"/>
<protein>
    <recommendedName>
        <fullName evidence="2">SUEL-type lectin domain-containing protein</fullName>
    </recommendedName>
</protein>
<dbReference type="PROSITE" id="PS50228">
    <property type="entry name" value="SUEL_LECTIN"/>
    <property type="match status" value="1"/>
</dbReference>
<evidence type="ECO:0000313" key="3">
    <source>
        <dbReference type="EMBL" id="KMS64887.1"/>
    </source>
</evidence>
<dbReference type="Proteomes" id="UP000035740">
    <property type="component" value="Unassembled WGS sequence"/>
</dbReference>
<organism evidence="3 4">
    <name type="scientific">Beta vulgaris subsp. vulgaris</name>
    <name type="common">Beet</name>
    <dbReference type="NCBI Taxonomy" id="3555"/>
    <lineage>
        <taxon>Eukaryota</taxon>
        <taxon>Viridiplantae</taxon>
        <taxon>Streptophyta</taxon>
        <taxon>Embryophyta</taxon>
        <taxon>Tracheophyta</taxon>
        <taxon>Spermatophyta</taxon>
        <taxon>Magnoliopsida</taxon>
        <taxon>eudicotyledons</taxon>
        <taxon>Gunneridae</taxon>
        <taxon>Pentapetalae</taxon>
        <taxon>Caryophyllales</taxon>
        <taxon>Chenopodiaceae</taxon>
        <taxon>Betoideae</taxon>
        <taxon>Beta</taxon>
    </lineage>
</organism>
<reference evidence="3 4" key="1">
    <citation type="journal article" date="2014" name="Nature">
        <title>The genome of the recently domesticated crop plant sugar beet (Beta vulgaris).</title>
        <authorList>
            <person name="Dohm J.C."/>
            <person name="Minoche A.E."/>
            <person name="Holtgrawe D."/>
            <person name="Capella-Gutierrez S."/>
            <person name="Zakrzewski F."/>
            <person name="Tafer H."/>
            <person name="Rupp O."/>
            <person name="Sorensen T.R."/>
            <person name="Stracke R."/>
            <person name="Reinhardt R."/>
            <person name="Goesmann A."/>
            <person name="Kraft T."/>
            <person name="Schulz B."/>
            <person name="Stadler P.F."/>
            <person name="Schmidt T."/>
            <person name="Gabaldon T."/>
            <person name="Lehrach H."/>
            <person name="Weisshaar B."/>
            <person name="Himmelbauer H."/>
        </authorList>
    </citation>
    <scope>NUCLEOTIDE SEQUENCE [LARGE SCALE GENOMIC DNA]</scope>
    <source>
        <tissue evidence="3">Taproot</tissue>
    </source>
</reference>
<evidence type="ECO:0000259" key="2">
    <source>
        <dbReference type="PROSITE" id="PS50228"/>
    </source>
</evidence>
<dbReference type="EMBL" id="KQ119404">
    <property type="protein sequence ID" value="KMS64887.1"/>
    <property type="molecule type" value="Genomic_DNA"/>
</dbReference>
<dbReference type="Pfam" id="PF02140">
    <property type="entry name" value="SUEL_Lectin"/>
    <property type="match status" value="1"/>
</dbReference>
<keyword evidence="4" id="KW-1185">Reference proteome</keyword>
<gene>
    <name evidence="3" type="ORF">BVRB_041640</name>
</gene>
<proteinExistence type="predicted"/>
<accession>A0A0J7YMR4</accession>
<evidence type="ECO:0000313" key="4">
    <source>
        <dbReference type="Proteomes" id="UP000035740"/>
    </source>
</evidence>
<dbReference type="InterPro" id="IPR043159">
    <property type="entry name" value="Lectin_gal-bd_sf"/>
</dbReference>
<feature type="non-terminal residue" evidence="3">
    <location>
        <position position="1"/>
    </location>
</feature>
<dbReference type="Gramene" id="KMS64887">
    <property type="protein sequence ID" value="KMS64887"/>
    <property type="gene ID" value="BVRB_041640"/>
</dbReference>
<feature type="region of interest" description="Disordered" evidence="1">
    <location>
        <begin position="93"/>
        <end position="112"/>
    </location>
</feature>
<evidence type="ECO:0000256" key="1">
    <source>
        <dbReference type="SAM" id="MobiDB-lite"/>
    </source>
</evidence>
<name>A0A0J7YMR4_BETVV</name>
<dbReference type="InterPro" id="IPR000922">
    <property type="entry name" value="Lectin_gal-bd_dom"/>
</dbReference>
<dbReference type="GO" id="GO:0030246">
    <property type="term" value="F:carbohydrate binding"/>
    <property type="evidence" value="ECO:0007669"/>
    <property type="project" value="InterPro"/>
</dbReference>
<feature type="non-terminal residue" evidence="3">
    <location>
        <position position="179"/>
    </location>
</feature>
<dbReference type="OrthoDB" id="6120134at2759"/>
<sequence>FASNPLCDSPTTLAYIQALCIGKAVCSASADNQYFGDPCPFSTKWLSVVARCSSRITQTLLSSAAPTPHALPASTFLSPETVLSASAPTPLLSSTPSSALKPRTKAPTSQPVKLKATISHSMSSSTQGQDYLTTQLSSHRMIPEPPIPPGQLDRNGMQNGFRVKLPLTLDISSRSQARI</sequence>
<dbReference type="Gene3D" id="2.60.120.740">
    <property type="match status" value="1"/>
</dbReference>